<accession>A0A4S8MT04</accession>
<feature type="chain" id="PRO_5021014696" evidence="1">
    <location>
        <begin position="19"/>
        <end position="286"/>
    </location>
</feature>
<protein>
    <submittedName>
        <fullName evidence="2">Uncharacterized protein</fullName>
    </submittedName>
</protein>
<proteinExistence type="predicted"/>
<reference evidence="2 3" key="1">
    <citation type="journal article" date="2019" name="Nat. Ecol. Evol.">
        <title>Megaphylogeny resolves global patterns of mushroom evolution.</title>
        <authorList>
            <person name="Varga T."/>
            <person name="Krizsan K."/>
            <person name="Foldi C."/>
            <person name="Dima B."/>
            <person name="Sanchez-Garcia M."/>
            <person name="Sanchez-Ramirez S."/>
            <person name="Szollosi G.J."/>
            <person name="Szarkandi J.G."/>
            <person name="Papp V."/>
            <person name="Albert L."/>
            <person name="Andreopoulos W."/>
            <person name="Angelini C."/>
            <person name="Antonin V."/>
            <person name="Barry K.W."/>
            <person name="Bougher N.L."/>
            <person name="Buchanan P."/>
            <person name="Buyck B."/>
            <person name="Bense V."/>
            <person name="Catcheside P."/>
            <person name="Chovatia M."/>
            <person name="Cooper J."/>
            <person name="Damon W."/>
            <person name="Desjardin D."/>
            <person name="Finy P."/>
            <person name="Geml J."/>
            <person name="Haridas S."/>
            <person name="Hughes K."/>
            <person name="Justo A."/>
            <person name="Karasinski D."/>
            <person name="Kautmanova I."/>
            <person name="Kiss B."/>
            <person name="Kocsube S."/>
            <person name="Kotiranta H."/>
            <person name="LaButti K.M."/>
            <person name="Lechner B.E."/>
            <person name="Liimatainen K."/>
            <person name="Lipzen A."/>
            <person name="Lukacs Z."/>
            <person name="Mihaltcheva S."/>
            <person name="Morgado L.N."/>
            <person name="Niskanen T."/>
            <person name="Noordeloos M.E."/>
            <person name="Ohm R.A."/>
            <person name="Ortiz-Santana B."/>
            <person name="Ovrebo C."/>
            <person name="Racz N."/>
            <person name="Riley R."/>
            <person name="Savchenko A."/>
            <person name="Shiryaev A."/>
            <person name="Soop K."/>
            <person name="Spirin V."/>
            <person name="Szebenyi C."/>
            <person name="Tomsovsky M."/>
            <person name="Tulloss R.E."/>
            <person name="Uehling J."/>
            <person name="Grigoriev I.V."/>
            <person name="Vagvolgyi C."/>
            <person name="Papp T."/>
            <person name="Martin F.M."/>
            <person name="Miettinen O."/>
            <person name="Hibbett D.S."/>
            <person name="Nagy L.G."/>
        </authorList>
    </citation>
    <scope>NUCLEOTIDE SEQUENCE [LARGE SCALE GENOMIC DNA]</scope>
    <source>
        <strain evidence="2 3">CBS 962.96</strain>
    </source>
</reference>
<name>A0A4S8MT04_DENBC</name>
<keyword evidence="3" id="KW-1185">Reference proteome</keyword>
<dbReference type="EMBL" id="ML179043">
    <property type="protein sequence ID" value="THV06310.1"/>
    <property type="molecule type" value="Genomic_DNA"/>
</dbReference>
<sequence length="286" mass="31186">MFFSVLFFLTITLSTVSAAPSPTSTGFKPTFNPREEDLILPSRSRLAIPQSFTNAQRLKAGLPLKAPRRFHSRDDYGSSPPGYPYPPYPVPSNHPGHQTRGFIQVSESSTGNVIGFVGNTFVIDGEYGIIPPSTPQEQRLLVNVNRATRGPQSIQTSNGPDDKFPYLGSILGFGSPSGDLSPGSFSYTYIGGTSKPTPPGSKPQAQANSFTMDTGIDREIESAVFTLHHDDSITIQWVNEDPSVNNCFNHIGVIASNILFATGDKDQFTRVFGATTWVDFKFIPIY</sequence>
<dbReference type="AlphaFoldDB" id="A0A4S8MT04"/>
<evidence type="ECO:0000313" key="3">
    <source>
        <dbReference type="Proteomes" id="UP000297245"/>
    </source>
</evidence>
<dbReference type="Proteomes" id="UP000297245">
    <property type="component" value="Unassembled WGS sequence"/>
</dbReference>
<organism evidence="2 3">
    <name type="scientific">Dendrothele bispora (strain CBS 962.96)</name>
    <dbReference type="NCBI Taxonomy" id="1314807"/>
    <lineage>
        <taxon>Eukaryota</taxon>
        <taxon>Fungi</taxon>
        <taxon>Dikarya</taxon>
        <taxon>Basidiomycota</taxon>
        <taxon>Agaricomycotina</taxon>
        <taxon>Agaricomycetes</taxon>
        <taxon>Agaricomycetidae</taxon>
        <taxon>Agaricales</taxon>
        <taxon>Agaricales incertae sedis</taxon>
        <taxon>Dendrothele</taxon>
    </lineage>
</organism>
<evidence type="ECO:0000313" key="2">
    <source>
        <dbReference type="EMBL" id="THV06310.1"/>
    </source>
</evidence>
<dbReference type="OrthoDB" id="4584900at2759"/>
<keyword evidence="1" id="KW-0732">Signal</keyword>
<evidence type="ECO:0000256" key="1">
    <source>
        <dbReference type="SAM" id="SignalP"/>
    </source>
</evidence>
<gene>
    <name evidence="2" type="ORF">K435DRAFT_773288</name>
</gene>
<feature type="signal peptide" evidence="1">
    <location>
        <begin position="1"/>
        <end position="18"/>
    </location>
</feature>